<dbReference type="EMBL" id="GDID01003095">
    <property type="protein sequence ID" value="JAP93511.1"/>
    <property type="molecule type" value="Transcribed_RNA"/>
</dbReference>
<feature type="non-terminal residue" evidence="7">
    <location>
        <position position="255"/>
    </location>
</feature>
<evidence type="ECO:0000313" key="7">
    <source>
        <dbReference type="EMBL" id="JAP93511.1"/>
    </source>
</evidence>
<dbReference type="SMART" id="SM00220">
    <property type="entry name" value="S_TKc"/>
    <property type="match status" value="1"/>
</dbReference>
<gene>
    <name evidence="7" type="ORF">TPC1_14188</name>
</gene>
<evidence type="ECO:0000256" key="5">
    <source>
        <dbReference type="ARBA" id="ARBA00022840"/>
    </source>
</evidence>
<evidence type="ECO:0000256" key="4">
    <source>
        <dbReference type="ARBA" id="ARBA00022777"/>
    </source>
</evidence>
<accession>A0A146KDI1</accession>
<keyword evidence="1" id="KW-0723">Serine/threonine-protein kinase</keyword>
<keyword evidence="5" id="KW-0067">ATP-binding</keyword>
<evidence type="ECO:0000256" key="3">
    <source>
        <dbReference type="ARBA" id="ARBA00022741"/>
    </source>
</evidence>
<name>A0A146KDI1_9EUKA</name>
<protein>
    <submittedName>
        <fullName evidence="7">Protein kinase domain-containing protein</fullName>
    </submittedName>
</protein>
<dbReference type="AlphaFoldDB" id="A0A146KDI1"/>
<dbReference type="GO" id="GO:0004674">
    <property type="term" value="F:protein serine/threonine kinase activity"/>
    <property type="evidence" value="ECO:0007669"/>
    <property type="project" value="UniProtKB-KW"/>
</dbReference>
<keyword evidence="2" id="KW-0808">Transferase</keyword>
<dbReference type="GO" id="GO:0005524">
    <property type="term" value="F:ATP binding"/>
    <property type="evidence" value="ECO:0007669"/>
    <property type="project" value="UniProtKB-KW"/>
</dbReference>
<dbReference type="PANTHER" id="PTHR24058">
    <property type="entry name" value="DUAL SPECIFICITY PROTEIN KINASE"/>
    <property type="match status" value="1"/>
</dbReference>
<evidence type="ECO:0000259" key="6">
    <source>
        <dbReference type="PROSITE" id="PS50011"/>
    </source>
</evidence>
<evidence type="ECO:0000256" key="1">
    <source>
        <dbReference type="ARBA" id="ARBA00022527"/>
    </source>
</evidence>
<reference evidence="7" key="1">
    <citation type="submission" date="2015-07" db="EMBL/GenBank/DDBJ databases">
        <title>Adaptation to a free-living lifestyle via gene acquisitions in the diplomonad Trepomonas sp. PC1.</title>
        <authorList>
            <person name="Xu F."/>
            <person name="Jerlstrom-Hultqvist J."/>
            <person name="Kolisko M."/>
            <person name="Simpson A.G.B."/>
            <person name="Roger A.J."/>
            <person name="Svard S.G."/>
            <person name="Andersson J.O."/>
        </authorList>
    </citation>
    <scope>NUCLEOTIDE SEQUENCE</scope>
    <source>
        <strain evidence="7">PC1</strain>
    </source>
</reference>
<dbReference type="Pfam" id="PF00069">
    <property type="entry name" value="Pkinase"/>
    <property type="match status" value="1"/>
</dbReference>
<feature type="non-terminal residue" evidence="7">
    <location>
        <position position="1"/>
    </location>
</feature>
<dbReference type="InterPro" id="IPR050494">
    <property type="entry name" value="Ser_Thr_dual-spec_kinase"/>
</dbReference>
<dbReference type="InterPro" id="IPR000719">
    <property type="entry name" value="Prot_kinase_dom"/>
</dbReference>
<dbReference type="SUPFAM" id="SSF56112">
    <property type="entry name" value="Protein kinase-like (PK-like)"/>
    <property type="match status" value="1"/>
</dbReference>
<proteinExistence type="predicted"/>
<feature type="domain" description="Protein kinase" evidence="6">
    <location>
        <begin position="1"/>
        <end position="221"/>
    </location>
</feature>
<dbReference type="PROSITE" id="PS50011">
    <property type="entry name" value="PROTEIN_KINASE_DOM"/>
    <property type="match status" value="1"/>
</dbReference>
<evidence type="ECO:0000256" key="2">
    <source>
        <dbReference type="ARBA" id="ARBA00022679"/>
    </source>
</evidence>
<organism evidence="7">
    <name type="scientific">Trepomonas sp. PC1</name>
    <dbReference type="NCBI Taxonomy" id="1076344"/>
    <lineage>
        <taxon>Eukaryota</taxon>
        <taxon>Metamonada</taxon>
        <taxon>Diplomonadida</taxon>
        <taxon>Hexamitidae</taxon>
        <taxon>Hexamitinae</taxon>
        <taxon>Trepomonas</taxon>
    </lineage>
</organism>
<dbReference type="InterPro" id="IPR011009">
    <property type="entry name" value="Kinase-like_dom_sf"/>
</dbReference>
<keyword evidence="3" id="KW-0547">Nucleotide-binding</keyword>
<keyword evidence="4 7" id="KW-0418">Kinase</keyword>
<sequence>NIVKQLDIFMYRNHYISSMEFLAMSLQEIIEINGFVRFPKKFMQNVIMQMCDALTQTKLSQIIHGQIIPKNVMFTTDFKLLKLIDFTNATYEQEIQRQQKISAYSSPEQIFGLPTSYPTDMWSFGCILIEMYMGQPIFVGDESEMVKKISKFIGPPPEYITKRSQLEINELQQKTTTFKEFFNVFGTFEEQLCQILNQIFVWDYQKRIDVAKLSQMVKEFNWPVCDFQLENKNLLQEQKIRKIQIGDLLKINVLE</sequence>
<dbReference type="Gene3D" id="1.10.510.10">
    <property type="entry name" value="Transferase(Phosphotransferase) domain 1"/>
    <property type="match status" value="1"/>
</dbReference>